<dbReference type="InterPro" id="IPR006129">
    <property type="entry name" value="AdhesinB"/>
</dbReference>
<comment type="subcellular location">
    <subcellularLocation>
        <location evidence="1">Cell envelope</location>
    </subcellularLocation>
</comment>
<gene>
    <name evidence="7" type="ORF">NN4_70490</name>
</gene>
<name>A0A511MPJ4_9NOCA</name>
<dbReference type="Gene3D" id="3.40.50.1980">
    <property type="entry name" value="Nitrogenase molybdenum iron protein domain"/>
    <property type="match status" value="2"/>
</dbReference>
<dbReference type="SUPFAM" id="SSF53807">
    <property type="entry name" value="Helical backbone' metal receptor"/>
    <property type="match status" value="1"/>
</dbReference>
<dbReference type="GO" id="GO:0007155">
    <property type="term" value="P:cell adhesion"/>
    <property type="evidence" value="ECO:0007669"/>
    <property type="project" value="InterPro"/>
</dbReference>
<feature type="signal peptide" evidence="6">
    <location>
        <begin position="1"/>
        <end position="20"/>
    </location>
</feature>
<sequence>MKTLLRVVAALAVVVPLLVACTGSGGDRTGIVVTTNILGDLTRVIAGDTAEVTVLMAPDADPHSFAASAQQAAKLDRAALVVHNGLGLEEGVARHVAAAASSGVPTLAVGDHVDPISYTSDESAGRVDPHFWTDPKRVRVAVETIAAAIIEHVDGVDATAIRANTDRYLTELDQLDQWVADQFAGIPAERRKLVTNHHVFGYLAQRFGFQVVGAVMPSGTALASPSSSDLSSLADAIRTAGVGAIFIDSSQPDKLARVLAEQVGVRVQVIALHTESLTAPGGGAATFLEMTRANTAAIVRGLTAPPT</sequence>
<keyword evidence="4 6" id="KW-0732">Signal</keyword>
<keyword evidence="3" id="KW-0479">Metal-binding</keyword>
<keyword evidence="2 5" id="KW-0813">Transport</keyword>
<evidence type="ECO:0000256" key="5">
    <source>
        <dbReference type="RuleBase" id="RU003512"/>
    </source>
</evidence>
<accession>A0A511MPJ4</accession>
<evidence type="ECO:0000256" key="6">
    <source>
        <dbReference type="SAM" id="SignalP"/>
    </source>
</evidence>
<dbReference type="PRINTS" id="PR00690">
    <property type="entry name" value="ADHESNFAMILY"/>
</dbReference>
<dbReference type="GO" id="GO:0030313">
    <property type="term" value="C:cell envelope"/>
    <property type="evidence" value="ECO:0007669"/>
    <property type="project" value="UniProtKB-SubCell"/>
</dbReference>
<dbReference type="PROSITE" id="PS51257">
    <property type="entry name" value="PROKAR_LIPOPROTEIN"/>
    <property type="match status" value="1"/>
</dbReference>
<dbReference type="InterPro" id="IPR006127">
    <property type="entry name" value="ZnuA-like"/>
</dbReference>
<dbReference type="Pfam" id="PF01297">
    <property type="entry name" value="ZnuA"/>
    <property type="match status" value="1"/>
</dbReference>
<dbReference type="PANTHER" id="PTHR42953:SF1">
    <property type="entry name" value="METAL-BINDING PROTEIN HI_0362-RELATED"/>
    <property type="match status" value="1"/>
</dbReference>
<evidence type="ECO:0000256" key="2">
    <source>
        <dbReference type="ARBA" id="ARBA00022448"/>
    </source>
</evidence>
<dbReference type="InterPro" id="IPR006128">
    <property type="entry name" value="Lipoprotein_PsaA-like"/>
</dbReference>
<dbReference type="GO" id="GO:0030001">
    <property type="term" value="P:metal ion transport"/>
    <property type="evidence" value="ECO:0007669"/>
    <property type="project" value="InterPro"/>
</dbReference>
<comment type="similarity">
    <text evidence="5">Belongs to the bacterial solute-binding protein 9 family.</text>
</comment>
<dbReference type="OrthoDB" id="9810636at2"/>
<comment type="caution">
    <text evidence="7">The sequence shown here is derived from an EMBL/GenBank/DDBJ whole genome shotgun (WGS) entry which is preliminary data.</text>
</comment>
<organism evidence="7 8">
    <name type="scientific">Nocardia ninae NBRC 108245</name>
    <dbReference type="NCBI Taxonomy" id="1210091"/>
    <lineage>
        <taxon>Bacteria</taxon>
        <taxon>Bacillati</taxon>
        <taxon>Actinomycetota</taxon>
        <taxon>Actinomycetes</taxon>
        <taxon>Mycobacteriales</taxon>
        <taxon>Nocardiaceae</taxon>
        <taxon>Nocardia</taxon>
    </lineage>
</organism>
<proteinExistence type="inferred from homology"/>
<dbReference type="RefSeq" id="WP_147140176.1">
    <property type="nucleotide sequence ID" value="NZ_BJXA01000071.1"/>
</dbReference>
<dbReference type="PRINTS" id="PR00691">
    <property type="entry name" value="ADHESINB"/>
</dbReference>
<protein>
    <submittedName>
        <fullName evidence="7">ABC transporter substrate-binding protein</fullName>
    </submittedName>
</protein>
<evidence type="ECO:0000256" key="4">
    <source>
        <dbReference type="ARBA" id="ARBA00022729"/>
    </source>
</evidence>
<dbReference type="InterPro" id="IPR047701">
    <property type="entry name" value="AztC-like"/>
</dbReference>
<dbReference type="PANTHER" id="PTHR42953">
    <property type="entry name" value="HIGH-AFFINITY ZINC UPTAKE SYSTEM PROTEIN ZNUA-RELATED"/>
    <property type="match status" value="1"/>
</dbReference>
<dbReference type="GO" id="GO:0046872">
    <property type="term" value="F:metal ion binding"/>
    <property type="evidence" value="ECO:0007669"/>
    <property type="project" value="UniProtKB-KW"/>
</dbReference>
<feature type="chain" id="PRO_5039434345" evidence="6">
    <location>
        <begin position="21"/>
        <end position="307"/>
    </location>
</feature>
<dbReference type="AlphaFoldDB" id="A0A511MPJ4"/>
<dbReference type="NCBIfam" id="NF040870">
    <property type="entry name" value="AztC"/>
    <property type="match status" value="1"/>
</dbReference>
<dbReference type="EMBL" id="BJXA01000071">
    <property type="protein sequence ID" value="GEM42530.1"/>
    <property type="molecule type" value="Genomic_DNA"/>
</dbReference>
<reference evidence="7 8" key="1">
    <citation type="submission" date="2019-07" db="EMBL/GenBank/DDBJ databases">
        <title>Whole genome shotgun sequence of Nocardia ninae NBRC 108245.</title>
        <authorList>
            <person name="Hosoyama A."/>
            <person name="Uohara A."/>
            <person name="Ohji S."/>
            <person name="Ichikawa N."/>
        </authorList>
    </citation>
    <scope>NUCLEOTIDE SEQUENCE [LARGE SCALE GENOMIC DNA]</scope>
    <source>
        <strain evidence="7 8">NBRC 108245</strain>
    </source>
</reference>
<dbReference type="InterPro" id="IPR050492">
    <property type="entry name" value="Bact_metal-bind_prot9"/>
</dbReference>
<evidence type="ECO:0000313" key="8">
    <source>
        <dbReference type="Proteomes" id="UP000321424"/>
    </source>
</evidence>
<evidence type="ECO:0000256" key="1">
    <source>
        <dbReference type="ARBA" id="ARBA00004196"/>
    </source>
</evidence>
<keyword evidence="8" id="KW-1185">Reference proteome</keyword>
<dbReference type="Proteomes" id="UP000321424">
    <property type="component" value="Unassembled WGS sequence"/>
</dbReference>
<evidence type="ECO:0000313" key="7">
    <source>
        <dbReference type="EMBL" id="GEM42530.1"/>
    </source>
</evidence>
<evidence type="ECO:0000256" key="3">
    <source>
        <dbReference type="ARBA" id="ARBA00022723"/>
    </source>
</evidence>